<dbReference type="Pfam" id="PF04850">
    <property type="entry name" value="Baculo_E66"/>
    <property type="match status" value="1"/>
</dbReference>
<dbReference type="InterPro" id="IPR008929">
    <property type="entry name" value="Chondroitin_lyas"/>
</dbReference>
<keyword evidence="1" id="KW-0472">Membrane</keyword>
<dbReference type="InterPro" id="IPR043082">
    <property type="entry name" value="Baculo_ODV-E66_core"/>
</dbReference>
<keyword evidence="4" id="KW-1185">Reference proteome</keyword>
<dbReference type="EMBL" id="MH320559">
    <property type="protein sequence ID" value="AXU41658.1"/>
    <property type="molecule type" value="Genomic_DNA"/>
</dbReference>
<sequence>MWLYVFMIAVFVVFVIILIWQTNIVLVDLEIQNQMAYYYYYNELHDDDDDVYDDEENYIYDDDYNDENVVNYLDVFEKHYISSLPIKFLQKAEKIFKPTRQFSDDNNIFVGLEPWLRVADFGTLLHTLIGYGVRFRDVNDALYLDFELAHRLYEAIYILYDYLPVWEDESVHRFGVALFECLQNTCIVLREFYDLSDITESLLYYYLPSKILVRNSDDNHSAAVRMCLPYVYGQLLRGYSFDEIATEYQVRSVIEFLRVSFSLLTKVGSGIHYDYVYFDDTDVRLYDSLIGSYFTFGYYNFLFGPKTVDLNNVHKSIMLMGSNLAMANPALIFFSNLEALAHIMDYPDGVYAADFSKVLTIRNDLYFGSVVGQTVNVAYYKADDYGAAAAAMTRKIWSKNQSSRDFNCGLESGMLIIDSDNNVFSTKSYNSNLYPSIASTAIATTASAGVMIMHARFEELNLEFYSYTLYHRYGMFHLYDRIRSLRNIDDDVRCVVLTRDTRFEPKWMVASANTLHANGVVAKHHNIIVNNNNNIPNFKVKTFDNLNLQSAEQIVGGDLVNAGVGVACFSLLAQEALGKDDTVVESVPETNAFIITANSIRCVVDFPIVILRDDETREITINDATSVSTTIHRLNVDRIRRPLSLMSLSVDNLKLSSDVERDHDDRFVIRNVHGNQFKFSF</sequence>
<dbReference type="GO" id="GO:0019031">
    <property type="term" value="C:viral envelope"/>
    <property type="evidence" value="ECO:0007669"/>
    <property type="project" value="InterPro"/>
</dbReference>
<organism evidence="3 4">
    <name type="scientific">Spodoptera eridania nucleopolyhedrovirus</name>
    <dbReference type="NCBI Taxonomy" id="2315721"/>
    <lineage>
        <taxon>Viruses</taxon>
        <taxon>Viruses incertae sedis</taxon>
        <taxon>Naldaviricetes</taxon>
        <taxon>Lefavirales</taxon>
        <taxon>Baculoviridae</taxon>
        <taxon>Alphabaculovirus</taxon>
        <taxon>Alphabaculovirus speridaniae</taxon>
    </lineage>
</organism>
<dbReference type="Gene3D" id="2.70.98.100">
    <property type="entry name" value="Baculovirus E66 occlusion-derived virus envelope protein, domain 2"/>
    <property type="match status" value="1"/>
</dbReference>
<reference evidence="3 4" key="1">
    <citation type="submission" date="2018-05" db="EMBL/GenBank/DDBJ databases">
        <title>The complete genome sequence of an alphabaculovirus isolated from the southern armyworm, Spodoptera eridania.</title>
        <authorList>
            <person name="Harrison R.L."/>
            <person name="Rowley D.L."/>
        </authorList>
    </citation>
    <scope>NUCLEOTIDE SEQUENCE [LARGE SCALE GENOMIC DNA]</scope>
    <source>
        <strain evidence="3">251</strain>
    </source>
</reference>
<dbReference type="KEGG" id="vg:65102308"/>
<dbReference type="Proteomes" id="UP000503448">
    <property type="component" value="Segment"/>
</dbReference>
<dbReference type="InterPro" id="IPR006934">
    <property type="entry name" value="ODV-E66_C_baculovirus"/>
</dbReference>
<protein>
    <submittedName>
        <fullName evidence="3">ODV-E66</fullName>
    </submittedName>
</protein>
<feature type="transmembrane region" description="Helical" evidence="1">
    <location>
        <begin position="6"/>
        <end position="27"/>
    </location>
</feature>
<feature type="domain" description="Baculovirus ODV-E66 C-terminal" evidence="2">
    <location>
        <begin position="333"/>
        <end position="629"/>
    </location>
</feature>
<name>A0A346TPZ8_9ABAC</name>
<dbReference type="Gene3D" id="1.50.10.100">
    <property type="entry name" value="Chondroitin AC/alginate lyase"/>
    <property type="match status" value="1"/>
</dbReference>
<keyword evidence="1" id="KW-0812">Transmembrane</keyword>
<accession>A0A346TPZ8</accession>
<evidence type="ECO:0000313" key="3">
    <source>
        <dbReference type="EMBL" id="AXU41658.1"/>
    </source>
</evidence>
<dbReference type="SUPFAM" id="SSF48230">
    <property type="entry name" value="Chondroitin AC/alginate lyase"/>
    <property type="match status" value="1"/>
</dbReference>
<proteinExistence type="predicted"/>
<evidence type="ECO:0000256" key="1">
    <source>
        <dbReference type="SAM" id="Phobius"/>
    </source>
</evidence>
<evidence type="ECO:0000313" key="4">
    <source>
        <dbReference type="Proteomes" id="UP000503448"/>
    </source>
</evidence>
<keyword evidence="1" id="KW-1133">Transmembrane helix</keyword>
<dbReference type="GeneID" id="65102308"/>
<dbReference type="RefSeq" id="YP_010087061.1">
    <property type="nucleotide sequence ID" value="NC_055502.1"/>
</dbReference>
<evidence type="ECO:0000259" key="2">
    <source>
        <dbReference type="Pfam" id="PF04850"/>
    </source>
</evidence>